<evidence type="ECO:0000259" key="11">
    <source>
        <dbReference type="PROSITE" id="PS50885"/>
    </source>
</evidence>
<dbReference type="InterPro" id="IPR003660">
    <property type="entry name" value="HAMP_dom"/>
</dbReference>
<dbReference type="InterPro" id="IPR033463">
    <property type="entry name" value="sCache_3"/>
</dbReference>
<dbReference type="PROSITE" id="PS50111">
    <property type="entry name" value="CHEMOTAXIS_TRANSDUC_2"/>
    <property type="match status" value="1"/>
</dbReference>
<organism evidence="12 13">
    <name type="scientific">Tepidibacter hydrothermalis</name>
    <dbReference type="NCBI Taxonomy" id="3036126"/>
    <lineage>
        <taxon>Bacteria</taxon>
        <taxon>Bacillati</taxon>
        <taxon>Bacillota</taxon>
        <taxon>Clostridia</taxon>
        <taxon>Peptostreptococcales</taxon>
        <taxon>Peptostreptococcaceae</taxon>
        <taxon>Tepidibacter</taxon>
    </lineage>
</organism>
<evidence type="ECO:0000256" key="7">
    <source>
        <dbReference type="ARBA" id="ARBA00029447"/>
    </source>
</evidence>
<keyword evidence="3 9" id="KW-0812">Transmembrane</keyword>
<gene>
    <name evidence="12" type="ORF">P4S50_03805</name>
</gene>
<comment type="similarity">
    <text evidence="7">Belongs to the methyl-accepting chemotaxis (MCP) protein family.</text>
</comment>
<dbReference type="PROSITE" id="PS50885">
    <property type="entry name" value="HAMP"/>
    <property type="match status" value="1"/>
</dbReference>
<dbReference type="Gene3D" id="1.10.287.950">
    <property type="entry name" value="Methyl-accepting chemotaxis protein"/>
    <property type="match status" value="1"/>
</dbReference>
<dbReference type="Pfam" id="PF00672">
    <property type="entry name" value="HAMP"/>
    <property type="match status" value="1"/>
</dbReference>
<protein>
    <submittedName>
        <fullName evidence="12">Methyl-accepting chemotaxis protein</fullName>
    </submittedName>
</protein>
<evidence type="ECO:0000256" key="9">
    <source>
        <dbReference type="SAM" id="Phobius"/>
    </source>
</evidence>
<evidence type="ECO:0000256" key="4">
    <source>
        <dbReference type="ARBA" id="ARBA00022989"/>
    </source>
</evidence>
<dbReference type="InterPro" id="IPR004089">
    <property type="entry name" value="MCPsignal_dom"/>
</dbReference>
<keyword evidence="2" id="KW-1003">Cell membrane</keyword>
<evidence type="ECO:0000256" key="8">
    <source>
        <dbReference type="PROSITE-ProRule" id="PRU00284"/>
    </source>
</evidence>
<dbReference type="SUPFAM" id="SSF58104">
    <property type="entry name" value="Methyl-accepting chemotaxis protein (MCP) signaling domain"/>
    <property type="match status" value="1"/>
</dbReference>
<accession>A0ABY8EE44</accession>
<dbReference type="PANTHER" id="PTHR32089:SF112">
    <property type="entry name" value="LYSOZYME-LIKE PROTEIN-RELATED"/>
    <property type="match status" value="1"/>
</dbReference>
<dbReference type="Pfam" id="PF17202">
    <property type="entry name" value="sCache_3_3"/>
    <property type="match status" value="1"/>
</dbReference>
<evidence type="ECO:0000259" key="10">
    <source>
        <dbReference type="PROSITE" id="PS50111"/>
    </source>
</evidence>
<dbReference type="RefSeq" id="WP_277733210.1">
    <property type="nucleotide sequence ID" value="NZ_CP120733.1"/>
</dbReference>
<dbReference type="SMART" id="SM00283">
    <property type="entry name" value="MA"/>
    <property type="match status" value="1"/>
</dbReference>
<sequence length="582" mass="64655">MKSKIKTIDFKSISLKNIKLDTLRFKITLSIIPALLLIVVGCTCFTISSLKDISFYLIEEKLESNLQTTEDLMEFIISGNWNVKNGTLHKGDIQVEGNYTLVDILSDKTGNIVSIFKDDKIVSTTVRVRGSRNVGVKAPKKVIDKVLKKEGVYIEESIIEGKKYEILYKPLRDKDGNVIGMFYMGVDKTLIEEKINSVIYYSLLISSVLLAISIIIIGFISKRITNPIIGIKSQLEEMANGEGDLTKRLSINTKDEIGQLSKEFNNFLDNLNNLISDIKMSAQKLSSFNNEIAISIDVSNASMQQIYAVSSSISSKSEENIDYINQIENSIDSISENAQFTAVSIEDVHQIYEELKIETKKGETNIKEIVYSVNDIKLLTNNLVDVLEKLNLSSEKIVQIVEVISNISRQTNLLALNASIEAARAGEEGRGFEVVAKEIRKLADETNNSARSISEIIKEFKGEIQKVVIQTSNVDGKVNESVSRAEKVKNSILEIINSIVGVSYKIEGISSVANEQAASTQEISSSTTSIIDGIRWTGEEMINIGDNIENQSKIFEELSNSSGEIVDMSSYLNDLVGRFKTD</sequence>
<dbReference type="Gene3D" id="6.10.340.10">
    <property type="match status" value="1"/>
</dbReference>
<dbReference type="CDD" id="cd11386">
    <property type="entry name" value="MCP_signal"/>
    <property type="match status" value="1"/>
</dbReference>
<evidence type="ECO:0000256" key="5">
    <source>
        <dbReference type="ARBA" id="ARBA00023136"/>
    </source>
</evidence>
<reference evidence="12 13" key="1">
    <citation type="submission" date="2023-03" db="EMBL/GenBank/DDBJ databases">
        <title>Complete genome sequence of Tepidibacter sp. SWIR-1, isolated from a deep-sea hydrothermal vent.</title>
        <authorList>
            <person name="Li X."/>
        </authorList>
    </citation>
    <scope>NUCLEOTIDE SEQUENCE [LARGE SCALE GENOMIC DNA]</scope>
    <source>
        <strain evidence="12 13">SWIR-1</strain>
    </source>
</reference>
<dbReference type="Pfam" id="PF00015">
    <property type="entry name" value="MCPsignal"/>
    <property type="match status" value="1"/>
</dbReference>
<keyword evidence="5 9" id="KW-0472">Membrane</keyword>
<dbReference type="EMBL" id="CP120733">
    <property type="protein sequence ID" value="WFD11211.1"/>
    <property type="molecule type" value="Genomic_DNA"/>
</dbReference>
<evidence type="ECO:0000256" key="2">
    <source>
        <dbReference type="ARBA" id="ARBA00022475"/>
    </source>
</evidence>
<dbReference type="Proteomes" id="UP001222800">
    <property type="component" value="Chromosome"/>
</dbReference>
<comment type="subcellular location">
    <subcellularLocation>
        <location evidence="1">Cell membrane</location>
        <topology evidence="1">Multi-pass membrane protein</topology>
    </subcellularLocation>
</comment>
<dbReference type="SMART" id="SM00304">
    <property type="entry name" value="HAMP"/>
    <property type="match status" value="1"/>
</dbReference>
<keyword evidence="6 8" id="KW-0807">Transducer</keyword>
<feature type="domain" description="HAMP" evidence="11">
    <location>
        <begin position="222"/>
        <end position="276"/>
    </location>
</feature>
<dbReference type="CDD" id="cd06225">
    <property type="entry name" value="HAMP"/>
    <property type="match status" value="1"/>
</dbReference>
<evidence type="ECO:0000256" key="3">
    <source>
        <dbReference type="ARBA" id="ARBA00022692"/>
    </source>
</evidence>
<feature type="domain" description="Methyl-accepting transducer" evidence="10">
    <location>
        <begin position="295"/>
        <end position="531"/>
    </location>
</feature>
<evidence type="ECO:0000256" key="6">
    <source>
        <dbReference type="ARBA" id="ARBA00023224"/>
    </source>
</evidence>
<feature type="transmembrane region" description="Helical" evidence="9">
    <location>
        <begin position="27"/>
        <end position="47"/>
    </location>
</feature>
<keyword evidence="13" id="KW-1185">Reference proteome</keyword>
<evidence type="ECO:0000313" key="13">
    <source>
        <dbReference type="Proteomes" id="UP001222800"/>
    </source>
</evidence>
<name>A0ABY8EE44_9FIRM</name>
<dbReference type="PANTHER" id="PTHR32089">
    <property type="entry name" value="METHYL-ACCEPTING CHEMOTAXIS PROTEIN MCPB"/>
    <property type="match status" value="1"/>
</dbReference>
<evidence type="ECO:0000256" key="1">
    <source>
        <dbReference type="ARBA" id="ARBA00004651"/>
    </source>
</evidence>
<evidence type="ECO:0000313" key="12">
    <source>
        <dbReference type="EMBL" id="WFD11211.1"/>
    </source>
</evidence>
<proteinExistence type="inferred from homology"/>
<keyword evidence="4 9" id="KW-1133">Transmembrane helix</keyword>
<feature type="transmembrane region" description="Helical" evidence="9">
    <location>
        <begin position="198"/>
        <end position="220"/>
    </location>
</feature>